<keyword evidence="3" id="KW-1003">Cell membrane</keyword>
<dbReference type="InterPro" id="IPR021147">
    <property type="entry name" value="DUF697"/>
</dbReference>
<name>A4CDA8_9GAMM</name>
<comment type="similarity">
    <text evidence="2">Belongs to the UPF0283 family.</text>
</comment>
<keyword evidence="7 8" id="KW-0472">Membrane</keyword>
<evidence type="ECO:0000256" key="4">
    <source>
        <dbReference type="ARBA" id="ARBA00022519"/>
    </source>
</evidence>
<dbReference type="Pfam" id="PF05128">
    <property type="entry name" value="DUF697"/>
    <property type="match status" value="1"/>
</dbReference>
<sequence>MNSDTQLQQARIINTLPELEPEVKDLQQLQPIDDEAIIHADDETLTASIAPALGVKKPSRLKQLFVLSLSSAIVVEAGLSLYQSFSQSMWLGGLYSVLFASGIALIGGIFWREYSLLRRLKRHHLQRDTAERLLHSEQVGEALDWLTKLNQFSRIEGFTAFKTSLQPHHSDKEVMALYQSTLLVKQDQDAKKIINRFACESGLLVALSPMAIVDMAAVLWRGTKMIEQISQVYGLRLGYASRVSLYRSLLKHMLFAGSAELISDIGTTAIGAELAGKLSARAGQGISAGILTARLGYKAMELSRPIAQLPNKKSLLSDTSRFLLETITKKAALKPE</sequence>
<protein>
    <recommendedName>
        <fullName evidence="11">TIGR01620 family protein</fullName>
    </recommendedName>
</protein>
<dbReference type="PANTHER" id="PTHR39342">
    <property type="entry name" value="UPF0283 MEMBRANE PROTEIN YCJF"/>
    <property type="match status" value="1"/>
</dbReference>
<keyword evidence="10" id="KW-1185">Reference proteome</keyword>
<reference evidence="9 10" key="1">
    <citation type="submission" date="2006-02" db="EMBL/GenBank/DDBJ databases">
        <authorList>
            <person name="Moran M.A."/>
            <person name="Kjelleberg S."/>
            <person name="Egan S."/>
            <person name="Saunders N."/>
            <person name="Thomas T."/>
            <person name="Ferriera S."/>
            <person name="Johnson J."/>
            <person name="Kravitz S."/>
            <person name="Halpern A."/>
            <person name="Remington K."/>
            <person name="Beeson K."/>
            <person name="Tran B."/>
            <person name="Rogers Y.-H."/>
            <person name="Friedman R."/>
            <person name="Venter J.C."/>
        </authorList>
    </citation>
    <scope>NUCLEOTIDE SEQUENCE [LARGE SCALE GENOMIC DNA]</scope>
    <source>
        <strain evidence="9 10">D2</strain>
    </source>
</reference>
<evidence type="ECO:0000256" key="6">
    <source>
        <dbReference type="ARBA" id="ARBA00022989"/>
    </source>
</evidence>
<keyword evidence="5 8" id="KW-0812">Transmembrane</keyword>
<keyword evidence="4" id="KW-0997">Cell inner membrane</keyword>
<evidence type="ECO:0000256" key="5">
    <source>
        <dbReference type="ARBA" id="ARBA00022692"/>
    </source>
</evidence>
<evidence type="ECO:0000313" key="9">
    <source>
        <dbReference type="EMBL" id="EAR27551.1"/>
    </source>
</evidence>
<accession>A4CDA8</accession>
<dbReference type="Proteomes" id="UP000006201">
    <property type="component" value="Unassembled WGS sequence"/>
</dbReference>
<dbReference type="RefSeq" id="WP_009838813.1">
    <property type="nucleotide sequence ID" value="NZ_AAOH01000006.1"/>
</dbReference>
<dbReference type="GO" id="GO:0005886">
    <property type="term" value="C:plasma membrane"/>
    <property type="evidence" value="ECO:0007669"/>
    <property type="project" value="UniProtKB-SubCell"/>
</dbReference>
<evidence type="ECO:0000256" key="8">
    <source>
        <dbReference type="SAM" id="Phobius"/>
    </source>
</evidence>
<feature type="transmembrane region" description="Helical" evidence="8">
    <location>
        <begin position="89"/>
        <end position="111"/>
    </location>
</feature>
<comment type="caution">
    <text evidence="9">The sequence shown here is derived from an EMBL/GenBank/DDBJ whole genome shotgun (WGS) entry which is preliminary data.</text>
</comment>
<feature type="transmembrane region" description="Helical" evidence="8">
    <location>
        <begin position="64"/>
        <end position="83"/>
    </location>
</feature>
<dbReference type="AlphaFoldDB" id="A4CDA8"/>
<dbReference type="InterPro" id="IPR006507">
    <property type="entry name" value="UPF0283"/>
</dbReference>
<evidence type="ECO:0000256" key="3">
    <source>
        <dbReference type="ARBA" id="ARBA00022475"/>
    </source>
</evidence>
<comment type="subcellular location">
    <subcellularLocation>
        <location evidence="1">Cell inner membrane</location>
        <topology evidence="1">Multi-pass membrane protein</topology>
    </subcellularLocation>
</comment>
<evidence type="ECO:0000256" key="2">
    <source>
        <dbReference type="ARBA" id="ARBA00008255"/>
    </source>
</evidence>
<dbReference type="eggNOG" id="COG3768">
    <property type="taxonomic scope" value="Bacteria"/>
</dbReference>
<feature type="transmembrane region" description="Helical" evidence="8">
    <location>
        <begin position="201"/>
        <end position="220"/>
    </location>
</feature>
<dbReference type="PANTHER" id="PTHR39342:SF1">
    <property type="entry name" value="UPF0283 MEMBRANE PROTEIN YCJF"/>
    <property type="match status" value="1"/>
</dbReference>
<evidence type="ECO:0000256" key="1">
    <source>
        <dbReference type="ARBA" id="ARBA00004429"/>
    </source>
</evidence>
<dbReference type="EMBL" id="AAOH01000006">
    <property type="protein sequence ID" value="EAR27551.1"/>
    <property type="molecule type" value="Genomic_DNA"/>
</dbReference>
<dbReference type="NCBIfam" id="TIGR01620">
    <property type="entry name" value="hyp_HI0043"/>
    <property type="match status" value="1"/>
</dbReference>
<keyword evidence="6 8" id="KW-1133">Transmembrane helix</keyword>
<dbReference type="STRING" id="87626.PTD2_15967"/>
<evidence type="ECO:0000256" key="7">
    <source>
        <dbReference type="ARBA" id="ARBA00023136"/>
    </source>
</evidence>
<proteinExistence type="inferred from homology"/>
<dbReference type="HOGENOM" id="CLU_057693_0_0_6"/>
<gene>
    <name evidence="9" type="ORF">PTD2_15967</name>
</gene>
<evidence type="ECO:0000313" key="10">
    <source>
        <dbReference type="Proteomes" id="UP000006201"/>
    </source>
</evidence>
<evidence type="ECO:0008006" key="11">
    <source>
        <dbReference type="Google" id="ProtNLM"/>
    </source>
</evidence>
<organism evidence="9 10">
    <name type="scientific">Pseudoalteromonas tunicata D2</name>
    <dbReference type="NCBI Taxonomy" id="87626"/>
    <lineage>
        <taxon>Bacteria</taxon>
        <taxon>Pseudomonadati</taxon>
        <taxon>Pseudomonadota</taxon>
        <taxon>Gammaproteobacteria</taxon>
        <taxon>Alteromonadales</taxon>
        <taxon>Pseudoalteromonadaceae</taxon>
        <taxon>Pseudoalteromonas</taxon>
    </lineage>
</organism>